<dbReference type="SUPFAM" id="SSF88659">
    <property type="entry name" value="Sigma3 and sigma4 domains of RNA polymerase sigma factors"/>
    <property type="match status" value="1"/>
</dbReference>
<keyword evidence="1" id="KW-1133">Transmembrane helix</keyword>
<evidence type="ECO:0000313" key="2">
    <source>
        <dbReference type="EMBL" id="ACK87014.1"/>
    </source>
</evidence>
<dbReference type="InterPro" id="IPR013324">
    <property type="entry name" value="RNA_pol_sigma_r3/r4-like"/>
</dbReference>
<accession>B8X8Z3</accession>
<protein>
    <submittedName>
        <fullName evidence="2">Resolvase</fullName>
    </submittedName>
</protein>
<name>B8X8Z3_PECAT</name>
<proteinExistence type="predicted"/>
<dbReference type="EMBL" id="FJ176937">
    <property type="protein sequence ID" value="ACK87014.1"/>
    <property type="molecule type" value="Genomic_DNA"/>
</dbReference>
<keyword evidence="1" id="KW-0812">Transmembrane</keyword>
<feature type="transmembrane region" description="Helical" evidence="1">
    <location>
        <begin position="6"/>
        <end position="27"/>
    </location>
</feature>
<dbReference type="AlphaFoldDB" id="B8X8Z3"/>
<reference evidence="2" key="1">
    <citation type="journal article" date="2009" name="Proc. Natl. Acad. Sci. U.S.A.">
        <title>The phage abortive infection system, ToxIN, functions as a protein-RNA toxin-antitoxin pair.</title>
        <authorList>
            <person name="Fineran P.C."/>
            <person name="Blower T.R."/>
            <person name="Foulds I.J."/>
            <person name="Humphreys D.P."/>
            <person name="Lilley K.S."/>
            <person name="Salmond G.P."/>
        </authorList>
    </citation>
    <scope>NUCLEOTIDE SEQUENCE</scope>
    <source>
        <strain evidence="2">SCRI1039</strain>
        <plasmid evidence="2">pECA1039</plasmid>
    </source>
</reference>
<sequence>MSFIVLGVLIIVFFYIKVVFGYLYDVLCSLRLKMSLKKADIDRLVNVLNDVVEQSSSAQNRSFYRAQPPEIQQQIMQNAYNNGMTVKDISEVTGVATSTVYSKIKSSRS</sequence>
<keyword evidence="1" id="KW-0472">Membrane</keyword>
<dbReference type="RefSeq" id="WP_012609147.1">
    <property type="nucleotide sequence ID" value="NC_011767.1"/>
</dbReference>
<organism evidence="2">
    <name type="scientific">Pectobacterium atrosepticum</name>
    <name type="common">Erwinia carotovora subsp. atroseptica</name>
    <dbReference type="NCBI Taxonomy" id="29471"/>
    <lineage>
        <taxon>Bacteria</taxon>
        <taxon>Pseudomonadati</taxon>
        <taxon>Pseudomonadota</taxon>
        <taxon>Gammaproteobacteria</taxon>
        <taxon>Enterobacterales</taxon>
        <taxon>Pectobacteriaceae</taxon>
        <taxon>Pectobacterium</taxon>
    </lineage>
</organism>
<evidence type="ECO:0000256" key="1">
    <source>
        <dbReference type="SAM" id="Phobius"/>
    </source>
</evidence>
<geneLocation type="plasmid" evidence="2">
    <name>pECA1039</name>
</geneLocation>
<keyword evidence="2" id="KW-0614">Plasmid</keyword>
<dbReference type="Gene3D" id="1.10.10.60">
    <property type="entry name" value="Homeodomain-like"/>
    <property type="match status" value="1"/>
</dbReference>